<dbReference type="SUPFAM" id="SSF81324">
    <property type="entry name" value="Voltage-gated potassium channels"/>
    <property type="match status" value="1"/>
</dbReference>
<dbReference type="Proteomes" id="UP000052978">
    <property type="component" value="Unassembled WGS sequence"/>
</dbReference>
<keyword evidence="8" id="KW-1185">Reference proteome</keyword>
<dbReference type="EMBL" id="KE162024">
    <property type="protein sequence ID" value="EPQ06629.1"/>
    <property type="molecule type" value="Genomic_DNA"/>
</dbReference>
<evidence type="ECO:0000259" key="6">
    <source>
        <dbReference type="Pfam" id="PF00520"/>
    </source>
</evidence>
<dbReference type="AlphaFoldDB" id="S7MQJ9"/>
<organism evidence="7 8">
    <name type="scientific">Myotis brandtii</name>
    <name type="common">Brandt's bat</name>
    <dbReference type="NCBI Taxonomy" id="109478"/>
    <lineage>
        <taxon>Eukaryota</taxon>
        <taxon>Metazoa</taxon>
        <taxon>Chordata</taxon>
        <taxon>Craniata</taxon>
        <taxon>Vertebrata</taxon>
        <taxon>Euteleostomi</taxon>
        <taxon>Mammalia</taxon>
        <taxon>Eutheria</taxon>
        <taxon>Laurasiatheria</taxon>
        <taxon>Chiroptera</taxon>
        <taxon>Yangochiroptera</taxon>
        <taxon>Vespertilionidae</taxon>
        <taxon>Myotis</taxon>
    </lineage>
</organism>
<protein>
    <submittedName>
        <fullName evidence="7">Two pore calcium channel protein 2</fullName>
    </submittedName>
</protein>
<evidence type="ECO:0000256" key="1">
    <source>
        <dbReference type="ARBA" id="ARBA00004141"/>
    </source>
</evidence>
<evidence type="ECO:0000256" key="4">
    <source>
        <dbReference type="ARBA" id="ARBA00023136"/>
    </source>
</evidence>
<dbReference type="InterPro" id="IPR028798">
    <property type="entry name" value="TPC2"/>
</dbReference>
<feature type="domain" description="Ion transport" evidence="6">
    <location>
        <begin position="42"/>
        <end position="198"/>
    </location>
</feature>
<dbReference type="Pfam" id="PF00520">
    <property type="entry name" value="Ion_trans"/>
    <property type="match status" value="1"/>
</dbReference>
<gene>
    <name evidence="7" type="ORF">D623_10030862</name>
</gene>
<feature type="transmembrane region" description="Helical" evidence="5">
    <location>
        <begin position="83"/>
        <end position="103"/>
    </location>
</feature>
<dbReference type="GO" id="GO:0005765">
    <property type="term" value="C:lysosomal membrane"/>
    <property type="evidence" value="ECO:0007669"/>
    <property type="project" value="InterPro"/>
</dbReference>
<dbReference type="GO" id="GO:0097682">
    <property type="term" value="F:intracellularly phosphatidylinositol-3,5-bisphosphate-gated monatomic cation channel activity"/>
    <property type="evidence" value="ECO:0007669"/>
    <property type="project" value="TreeGrafter"/>
</dbReference>
<accession>S7MQJ9</accession>
<keyword evidence="4 5" id="KW-0472">Membrane</keyword>
<dbReference type="GO" id="GO:0015280">
    <property type="term" value="F:ligand-gated sodium channel activity"/>
    <property type="evidence" value="ECO:0007669"/>
    <property type="project" value="TreeGrafter"/>
</dbReference>
<reference evidence="7 8" key="1">
    <citation type="journal article" date="2013" name="Nat. Commun.">
        <title>Genome analysis reveals insights into physiology and longevity of the Brandt's bat Myotis brandtii.</title>
        <authorList>
            <person name="Seim I."/>
            <person name="Fang X."/>
            <person name="Xiong Z."/>
            <person name="Lobanov A.V."/>
            <person name="Huang Z."/>
            <person name="Ma S."/>
            <person name="Feng Y."/>
            <person name="Turanov A.A."/>
            <person name="Zhu Y."/>
            <person name="Lenz T.L."/>
            <person name="Gerashchenko M.V."/>
            <person name="Fan D."/>
            <person name="Hee Yim S."/>
            <person name="Yao X."/>
            <person name="Jordan D."/>
            <person name="Xiong Y."/>
            <person name="Ma Y."/>
            <person name="Lyapunov A.N."/>
            <person name="Chen G."/>
            <person name="Kulakova O.I."/>
            <person name="Sun Y."/>
            <person name="Lee S.G."/>
            <person name="Bronson R.T."/>
            <person name="Moskalev A.A."/>
            <person name="Sunyaev S.R."/>
            <person name="Zhang G."/>
            <person name="Krogh A."/>
            <person name="Wang J."/>
            <person name="Gladyshev V.N."/>
        </authorList>
    </citation>
    <scope>NUCLEOTIDE SEQUENCE [LARGE SCALE GENOMIC DNA]</scope>
</reference>
<evidence type="ECO:0000313" key="7">
    <source>
        <dbReference type="EMBL" id="EPQ06629.1"/>
    </source>
</evidence>
<keyword evidence="3 5" id="KW-1133">Transmembrane helix</keyword>
<dbReference type="eggNOG" id="KOG2301">
    <property type="taxonomic scope" value="Eukaryota"/>
</dbReference>
<evidence type="ECO:0000256" key="3">
    <source>
        <dbReference type="ARBA" id="ARBA00022989"/>
    </source>
</evidence>
<keyword evidence="2 5" id="KW-0812">Transmembrane</keyword>
<feature type="transmembrane region" description="Helical" evidence="5">
    <location>
        <begin position="173"/>
        <end position="195"/>
    </location>
</feature>
<dbReference type="GO" id="GO:0019722">
    <property type="term" value="P:calcium-mediated signaling"/>
    <property type="evidence" value="ECO:0007669"/>
    <property type="project" value="TreeGrafter"/>
</dbReference>
<dbReference type="PANTHER" id="PTHR46768">
    <property type="entry name" value="TWO PORE CALCIUM CHANNEL PROTEIN 2"/>
    <property type="match status" value="1"/>
</dbReference>
<sequence length="313" mass="35579">MTVHFQYRSINHRMDTRSMWLYRWYYSDACQWKPELRGLLSLWDMVRLVNMLIVFRFLRIIPSMKLMAVVASTILGLIKNMRAFGGILVVVYYVFAIVGINLFRGAIVPPPGNISLAPNGSAPCGSYEQLEYWANNFDDFAAALVTLWNVMVVNNWQVFLDAYQRYSGPWSKIYFVLWWLVSSVIWINLFLALILENFLHKWDRRGELQSRSGDQITAVDLLFREVLEEPTEEELMAKLRHHPHLQLCSGQLPAKGAGSGYPAAVEISAELFQRRSGFLLDPGPDLAGAHCSASLVANTDVHPGCDHALLLVT</sequence>
<evidence type="ECO:0000256" key="2">
    <source>
        <dbReference type="ARBA" id="ARBA00022692"/>
    </source>
</evidence>
<dbReference type="InterPro" id="IPR005821">
    <property type="entry name" value="Ion_trans_dom"/>
</dbReference>
<proteinExistence type="predicted"/>
<name>S7MQJ9_MYOBR</name>
<dbReference type="GO" id="GO:0075509">
    <property type="term" value="P:endocytosis involved in viral entry into host cell"/>
    <property type="evidence" value="ECO:0007669"/>
    <property type="project" value="TreeGrafter"/>
</dbReference>
<comment type="subcellular location">
    <subcellularLocation>
        <location evidence="1">Membrane</location>
        <topology evidence="1">Multi-pass membrane protein</topology>
    </subcellularLocation>
</comment>
<dbReference type="Gene3D" id="1.10.287.70">
    <property type="match status" value="1"/>
</dbReference>
<dbReference type="GO" id="GO:0022832">
    <property type="term" value="F:voltage-gated channel activity"/>
    <property type="evidence" value="ECO:0007669"/>
    <property type="project" value="InterPro"/>
</dbReference>
<evidence type="ECO:0000313" key="8">
    <source>
        <dbReference type="Proteomes" id="UP000052978"/>
    </source>
</evidence>
<dbReference type="PANTHER" id="PTHR46768:SF1">
    <property type="entry name" value="TWO PORE CHANNEL PROTEIN 2"/>
    <property type="match status" value="1"/>
</dbReference>
<evidence type="ECO:0000256" key="5">
    <source>
        <dbReference type="SAM" id="Phobius"/>
    </source>
</evidence>